<evidence type="ECO:0000256" key="4">
    <source>
        <dbReference type="ARBA" id="ARBA00022801"/>
    </source>
</evidence>
<proteinExistence type="inferred from homology"/>
<dbReference type="Gene3D" id="3.20.20.140">
    <property type="entry name" value="Metal-dependent hydrolases"/>
    <property type="match status" value="1"/>
</dbReference>
<dbReference type="FunFam" id="3.20.20.140:FF:000174">
    <property type="entry name" value="Dihydropyrimidinase-related protein 2"/>
    <property type="match status" value="1"/>
</dbReference>
<dbReference type="EMBL" id="QQBB01000014">
    <property type="protein sequence ID" value="RDI52563.1"/>
    <property type="molecule type" value="Genomic_DNA"/>
</dbReference>
<dbReference type="Proteomes" id="UP000254925">
    <property type="component" value="Unassembled WGS sequence"/>
</dbReference>
<comment type="caution">
    <text evidence="7">The sequence shown here is derived from an EMBL/GenBank/DDBJ whole genome shotgun (WGS) entry which is preliminary data.</text>
</comment>
<keyword evidence="3" id="KW-0479">Metal-binding</keyword>
<gene>
    <name evidence="7" type="ORF">DES45_11424</name>
</gene>
<dbReference type="Gene3D" id="2.30.40.10">
    <property type="entry name" value="Urease, subunit C, domain 1"/>
    <property type="match status" value="1"/>
</dbReference>
<feature type="modified residue" description="N6-carboxylysine" evidence="5">
    <location>
        <position position="153"/>
    </location>
</feature>
<dbReference type="InterPro" id="IPR006680">
    <property type="entry name" value="Amidohydro-rel"/>
</dbReference>
<dbReference type="SUPFAM" id="SSF51556">
    <property type="entry name" value="Metallo-dependent hydrolases"/>
    <property type="match status" value="1"/>
</dbReference>
<evidence type="ECO:0000313" key="8">
    <source>
        <dbReference type="Proteomes" id="UP000254925"/>
    </source>
</evidence>
<comment type="similarity">
    <text evidence="2">Belongs to the metallo-dependent hydrolases superfamily. Hydantoinase/dihydropyrimidinase family.</text>
</comment>
<dbReference type="InterPro" id="IPR050378">
    <property type="entry name" value="Metallo-dep_Hydrolases_sf"/>
</dbReference>
<dbReference type="GO" id="GO:0005829">
    <property type="term" value="C:cytosol"/>
    <property type="evidence" value="ECO:0007669"/>
    <property type="project" value="TreeGrafter"/>
</dbReference>
<dbReference type="RefSeq" id="WP_114772761.1">
    <property type="nucleotide sequence ID" value="NZ_QQBB01000014.1"/>
</dbReference>
<dbReference type="SUPFAM" id="SSF51338">
    <property type="entry name" value="Composite domain of metallo-dependent hydrolases"/>
    <property type="match status" value="1"/>
</dbReference>
<dbReference type="PANTHER" id="PTHR11647:SF1">
    <property type="entry name" value="COLLAPSIN RESPONSE MEDIATOR PROTEIN"/>
    <property type="match status" value="1"/>
</dbReference>
<dbReference type="InterPro" id="IPR011778">
    <property type="entry name" value="Hydantoinase/dihydroPyrase"/>
</dbReference>
<feature type="domain" description="Amidohydrolase-related" evidence="6">
    <location>
        <begin position="51"/>
        <end position="441"/>
    </location>
</feature>
<evidence type="ECO:0000256" key="2">
    <source>
        <dbReference type="ARBA" id="ARBA00008829"/>
    </source>
</evidence>
<evidence type="ECO:0000256" key="5">
    <source>
        <dbReference type="PIRSR" id="PIRSR611778-50"/>
    </source>
</evidence>
<dbReference type="PANTHER" id="PTHR11647">
    <property type="entry name" value="HYDRANTOINASE/DIHYDROPYRIMIDINASE FAMILY MEMBER"/>
    <property type="match status" value="1"/>
</dbReference>
<dbReference type="AlphaFoldDB" id="A0A370HCH6"/>
<dbReference type="InterPro" id="IPR032466">
    <property type="entry name" value="Metal_Hydrolase"/>
</dbReference>
<evidence type="ECO:0000256" key="3">
    <source>
        <dbReference type="ARBA" id="ARBA00022723"/>
    </source>
</evidence>
<evidence type="ECO:0000256" key="1">
    <source>
        <dbReference type="ARBA" id="ARBA00001947"/>
    </source>
</evidence>
<dbReference type="CDD" id="cd01314">
    <property type="entry name" value="D-HYD"/>
    <property type="match status" value="1"/>
</dbReference>
<comment type="PTM">
    <text evidence="5">Carbamylation allows a single lysine to coordinate two divalent metal cations.</text>
</comment>
<dbReference type="Pfam" id="PF01979">
    <property type="entry name" value="Amidohydro_1"/>
    <property type="match status" value="1"/>
</dbReference>
<dbReference type="GO" id="GO:0016812">
    <property type="term" value="F:hydrolase activity, acting on carbon-nitrogen (but not peptide) bonds, in cyclic amides"/>
    <property type="evidence" value="ECO:0007669"/>
    <property type="project" value="TreeGrafter"/>
</dbReference>
<dbReference type="OrthoDB" id="9775759at2"/>
<reference evidence="7 8" key="1">
    <citation type="submission" date="2018-07" db="EMBL/GenBank/DDBJ databases">
        <title>Genomic Encyclopedia of Type Strains, Phase IV (KMG-IV): sequencing the most valuable type-strain genomes for metagenomic binning, comparative biology and taxonomic classification.</title>
        <authorList>
            <person name="Goeker M."/>
        </authorList>
    </citation>
    <scope>NUCLEOTIDE SEQUENCE [LARGE SCALE GENOMIC DNA]</scope>
    <source>
        <strain evidence="7 8">DSM 14364</strain>
    </source>
</reference>
<evidence type="ECO:0000313" key="7">
    <source>
        <dbReference type="EMBL" id="RDI52563.1"/>
    </source>
</evidence>
<name>A0A370HCH6_9HYPH</name>
<keyword evidence="8" id="KW-1185">Reference proteome</keyword>
<evidence type="ECO:0000259" key="6">
    <source>
        <dbReference type="Pfam" id="PF01979"/>
    </source>
</evidence>
<dbReference type="NCBIfam" id="NF009941">
    <property type="entry name" value="PRK13404.1"/>
    <property type="match status" value="1"/>
</dbReference>
<accession>A0A370HCH6</accession>
<organism evidence="7 8">
    <name type="scientific">Microvirga subterranea</name>
    <dbReference type="NCBI Taxonomy" id="186651"/>
    <lineage>
        <taxon>Bacteria</taxon>
        <taxon>Pseudomonadati</taxon>
        <taxon>Pseudomonadota</taxon>
        <taxon>Alphaproteobacteria</taxon>
        <taxon>Hyphomicrobiales</taxon>
        <taxon>Methylobacteriaceae</taxon>
        <taxon>Microvirga</taxon>
    </lineage>
</organism>
<comment type="cofactor">
    <cofactor evidence="1">
        <name>Zn(2+)</name>
        <dbReference type="ChEBI" id="CHEBI:29105"/>
    </cofactor>
</comment>
<keyword evidence="4" id="KW-0378">Hydrolase</keyword>
<dbReference type="NCBIfam" id="TIGR02033">
    <property type="entry name" value="D-hydantoinase"/>
    <property type="match status" value="1"/>
</dbReference>
<dbReference type="GO" id="GO:0046872">
    <property type="term" value="F:metal ion binding"/>
    <property type="evidence" value="ECO:0007669"/>
    <property type="project" value="UniProtKB-KW"/>
</dbReference>
<sequence>MTGYDLVIRGGNVVTTEGVTSMDVAVRDGTIAALGKGLPDGRHEIDASDRFVLPGGVDAHCHIEQLSGGGLMNADTFETATRSAAFGGTTTVISFAAQHRGDRLRKVVEEYSRLAERGAVTDYAFHLWISDPTPQTLEQDLPQLIEAGHRSIKIFMTYDRVRLLDEQVLDVMMVARKHGALVCAHAENHGMIKWMADRLVSRGYLAPKYHGVSHPRVCEIEAFERLIRFSQLLDQPIMLFHVSTAEGAAVIRRARGEGIKVFAETCPQYLFLTASDLDRPGLEGAKWMCSPPPRSTADQDALWRSLELGDLQLVSSDHAPYRYDATGKLSGGSEANFKQIANGLPGLETRLPLLFNAMVSEGRSSLEKFVDLTATAPAKLYGLHPQKGAIRVGADADVAIWDPDRVVDMTDDGLHDNVGYNPYAGKKIKGWPETVLRRGEVIISDGRLQASPGSGRLQLRKVAPSMRPTGTLSPEFDPASNFGAHLL</sequence>
<protein>
    <submittedName>
        <fullName evidence="7">Dihydropyrimidinase</fullName>
    </submittedName>
</protein>
<dbReference type="InterPro" id="IPR011059">
    <property type="entry name" value="Metal-dep_hydrolase_composite"/>
</dbReference>